<evidence type="ECO:0000259" key="1">
    <source>
        <dbReference type="PROSITE" id="PS50879"/>
    </source>
</evidence>
<dbReference type="STRING" id="1590841.A0A2R6RWG9"/>
<feature type="domain" description="RNase H type-1" evidence="1">
    <location>
        <begin position="31"/>
        <end position="161"/>
    </location>
</feature>
<dbReference type="InterPro" id="IPR044730">
    <property type="entry name" value="RNase_H-like_dom_plant"/>
</dbReference>
<dbReference type="OrthoDB" id="1752183at2759"/>
<dbReference type="GO" id="GO:0003676">
    <property type="term" value="F:nucleic acid binding"/>
    <property type="evidence" value="ECO:0007669"/>
    <property type="project" value="InterPro"/>
</dbReference>
<dbReference type="PANTHER" id="PTHR47723">
    <property type="entry name" value="OS05G0353850 PROTEIN"/>
    <property type="match status" value="1"/>
</dbReference>
<dbReference type="InterPro" id="IPR002156">
    <property type="entry name" value="RNaseH_domain"/>
</dbReference>
<gene>
    <name evidence="2" type="ORF">CEY00_Acc01470</name>
</gene>
<sequence>MFHFNPMAGNACFRGGSGGNSWIRVGWKPPSTGMFKLNTDGASKGNPGKAGARGLIRNHEGRWVAGFCHNIGTTNSLEAEVTAIRDGLELVNRLRLTNVDMETDSKLAVQLIAGSIFSGEHVNSLVNDCRRLMEEIGSTTLRHVYREANACADILANLGVVADGLEVFANAPSCVAHQLYNDAIGVEYSRQMKQHEDVGVRGGVMRQRLEHIATVSIYAVGVGEDFIRITAGFRMFVCVGVGYKGVTMEEKWFAFKVPILVDRAMFHFNPMAGNACFRGGSGGNSWIRVGWKPPSTGMFKLNTDGASKGNPGKAGARGLIRNHEGRWVAGFCHNIGTTNSLEAEVTAIRDGLELVNRLGLTNVDMETDSKLAVQLIAGSIFSGEHVNSLVNDCRRLMEEIGSTTLRHVYREANACADILANLGVVADGLEVFANAPSCVAHQLYNDAIGVEYSRQMKQHADIGGRGGVMRQRLEHIATTGYKGVIPEEKWFAFKVPTLGTSKLILSVVHHLLLQCRVS</sequence>
<evidence type="ECO:0000313" key="2">
    <source>
        <dbReference type="EMBL" id="PSS34371.1"/>
    </source>
</evidence>
<dbReference type="InterPro" id="IPR012337">
    <property type="entry name" value="RNaseH-like_sf"/>
</dbReference>
<dbReference type="OMA" id="EEKWFAF"/>
<dbReference type="Gramene" id="PSS34371">
    <property type="protein sequence ID" value="PSS34371"/>
    <property type="gene ID" value="CEY00_Acc01470"/>
</dbReference>
<dbReference type="PROSITE" id="PS50879">
    <property type="entry name" value="RNASE_H_1"/>
    <property type="match status" value="2"/>
</dbReference>
<keyword evidence="3" id="KW-1185">Reference proteome</keyword>
<dbReference type="CDD" id="cd06222">
    <property type="entry name" value="RNase_H_like"/>
    <property type="match status" value="2"/>
</dbReference>
<dbReference type="SUPFAM" id="SSF53098">
    <property type="entry name" value="Ribonuclease H-like"/>
    <property type="match status" value="2"/>
</dbReference>
<dbReference type="InterPro" id="IPR053151">
    <property type="entry name" value="RNase_H-like"/>
</dbReference>
<evidence type="ECO:0000313" key="3">
    <source>
        <dbReference type="Proteomes" id="UP000241394"/>
    </source>
</evidence>
<accession>A0A2R6RWG9</accession>
<reference evidence="2 3" key="1">
    <citation type="submission" date="2017-07" db="EMBL/GenBank/DDBJ databases">
        <title>An improved, manually edited Actinidia chinensis var. chinensis (kiwifruit) genome highlights the challenges associated with draft genomes and gene prediction in plants.</title>
        <authorList>
            <person name="Pilkington S."/>
            <person name="Crowhurst R."/>
            <person name="Hilario E."/>
            <person name="Nardozza S."/>
            <person name="Fraser L."/>
            <person name="Peng Y."/>
            <person name="Gunaseelan K."/>
            <person name="Simpson R."/>
            <person name="Tahir J."/>
            <person name="Deroles S."/>
            <person name="Templeton K."/>
            <person name="Luo Z."/>
            <person name="Davy M."/>
            <person name="Cheng C."/>
            <person name="Mcneilage M."/>
            <person name="Scaglione D."/>
            <person name="Liu Y."/>
            <person name="Zhang Q."/>
            <person name="Datson P."/>
            <person name="De Silva N."/>
            <person name="Gardiner S."/>
            <person name="Bassett H."/>
            <person name="Chagne D."/>
            <person name="Mccallum J."/>
            <person name="Dzierzon H."/>
            <person name="Deng C."/>
            <person name="Wang Y.-Y."/>
            <person name="Barron N."/>
            <person name="Manako K."/>
            <person name="Bowen J."/>
            <person name="Foster T."/>
            <person name="Erridge Z."/>
            <person name="Tiffin H."/>
            <person name="Waite C."/>
            <person name="Davies K."/>
            <person name="Grierson E."/>
            <person name="Laing W."/>
            <person name="Kirk R."/>
            <person name="Chen X."/>
            <person name="Wood M."/>
            <person name="Montefiori M."/>
            <person name="Brummell D."/>
            <person name="Schwinn K."/>
            <person name="Catanach A."/>
            <person name="Fullerton C."/>
            <person name="Li D."/>
            <person name="Meiyalaghan S."/>
            <person name="Nieuwenhuizen N."/>
            <person name="Read N."/>
            <person name="Prakash R."/>
            <person name="Hunter D."/>
            <person name="Zhang H."/>
            <person name="Mckenzie M."/>
            <person name="Knabel M."/>
            <person name="Harris A."/>
            <person name="Allan A."/>
            <person name="Chen A."/>
            <person name="Janssen B."/>
            <person name="Plunkett B."/>
            <person name="Dwamena C."/>
            <person name="Voogd C."/>
            <person name="Leif D."/>
            <person name="Lafferty D."/>
            <person name="Souleyre E."/>
            <person name="Varkonyi-Gasic E."/>
            <person name="Gambi F."/>
            <person name="Hanley J."/>
            <person name="Yao J.-L."/>
            <person name="Cheung J."/>
            <person name="David K."/>
            <person name="Warren B."/>
            <person name="Marsh K."/>
            <person name="Snowden K."/>
            <person name="Lin-Wang K."/>
            <person name="Brian L."/>
            <person name="Martinez-Sanchez M."/>
            <person name="Wang M."/>
            <person name="Ileperuma N."/>
            <person name="Macnee N."/>
            <person name="Campin R."/>
            <person name="Mcatee P."/>
            <person name="Drummond R."/>
            <person name="Espley R."/>
            <person name="Ireland H."/>
            <person name="Wu R."/>
            <person name="Atkinson R."/>
            <person name="Karunairetnam S."/>
            <person name="Bulley S."/>
            <person name="Chunkath S."/>
            <person name="Hanley Z."/>
            <person name="Storey R."/>
            <person name="Thrimawithana A."/>
            <person name="Thomson S."/>
            <person name="David C."/>
            <person name="Testolin R."/>
        </authorList>
    </citation>
    <scope>NUCLEOTIDE SEQUENCE [LARGE SCALE GENOMIC DNA]</scope>
    <source>
        <strain evidence="3">cv. Red5</strain>
        <tissue evidence="2">Young leaf</tissue>
    </source>
</reference>
<reference evidence="3" key="2">
    <citation type="journal article" date="2018" name="BMC Genomics">
        <title>A manually annotated Actinidia chinensis var. chinensis (kiwifruit) genome highlights the challenges associated with draft genomes and gene prediction in plants.</title>
        <authorList>
            <person name="Pilkington S.M."/>
            <person name="Crowhurst R."/>
            <person name="Hilario E."/>
            <person name="Nardozza S."/>
            <person name="Fraser L."/>
            <person name="Peng Y."/>
            <person name="Gunaseelan K."/>
            <person name="Simpson R."/>
            <person name="Tahir J."/>
            <person name="Deroles S.C."/>
            <person name="Templeton K."/>
            <person name="Luo Z."/>
            <person name="Davy M."/>
            <person name="Cheng C."/>
            <person name="McNeilage M."/>
            <person name="Scaglione D."/>
            <person name="Liu Y."/>
            <person name="Zhang Q."/>
            <person name="Datson P."/>
            <person name="De Silva N."/>
            <person name="Gardiner S.E."/>
            <person name="Bassett H."/>
            <person name="Chagne D."/>
            <person name="McCallum J."/>
            <person name="Dzierzon H."/>
            <person name="Deng C."/>
            <person name="Wang Y.Y."/>
            <person name="Barron L."/>
            <person name="Manako K."/>
            <person name="Bowen J."/>
            <person name="Foster T.M."/>
            <person name="Erridge Z.A."/>
            <person name="Tiffin H."/>
            <person name="Waite C.N."/>
            <person name="Davies K.M."/>
            <person name="Grierson E.P."/>
            <person name="Laing W.A."/>
            <person name="Kirk R."/>
            <person name="Chen X."/>
            <person name="Wood M."/>
            <person name="Montefiori M."/>
            <person name="Brummell D.A."/>
            <person name="Schwinn K.E."/>
            <person name="Catanach A."/>
            <person name="Fullerton C."/>
            <person name="Li D."/>
            <person name="Meiyalaghan S."/>
            <person name="Nieuwenhuizen N."/>
            <person name="Read N."/>
            <person name="Prakash R."/>
            <person name="Hunter D."/>
            <person name="Zhang H."/>
            <person name="McKenzie M."/>
            <person name="Knabel M."/>
            <person name="Harris A."/>
            <person name="Allan A.C."/>
            <person name="Gleave A."/>
            <person name="Chen A."/>
            <person name="Janssen B.J."/>
            <person name="Plunkett B."/>
            <person name="Ampomah-Dwamena C."/>
            <person name="Voogd C."/>
            <person name="Leif D."/>
            <person name="Lafferty D."/>
            <person name="Souleyre E.J.F."/>
            <person name="Varkonyi-Gasic E."/>
            <person name="Gambi F."/>
            <person name="Hanley J."/>
            <person name="Yao J.L."/>
            <person name="Cheung J."/>
            <person name="David K.M."/>
            <person name="Warren B."/>
            <person name="Marsh K."/>
            <person name="Snowden K.C."/>
            <person name="Lin-Wang K."/>
            <person name="Brian L."/>
            <person name="Martinez-Sanchez M."/>
            <person name="Wang M."/>
            <person name="Ileperuma N."/>
            <person name="Macnee N."/>
            <person name="Campin R."/>
            <person name="McAtee P."/>
            <person name="Drummond R.S.M."/>
            <person name="Espley R.V."/>
            <person name="Ireland H.S."/>
            <person name="Wu R."/>
            <person name="Atkinson R.G."/>
            <person name="Karunairetnam S."/>
            <person name="Bulley S."/>
            <person name="Chunkath S."/>
            <person name="Hanley Z."/>
            <person name="Storey R."/>
            <person name="Thrimawithana A.H."/>
            <person name="Thomson S."/>
            <person name="David C."/>
            <person name="Testolin R."/>
            <person name="Huang H."/>
            <person name="Hellens R.P."/>
            <person name="Schaffer R.J."/>
        </authorList>
    </citation>
    <scope>NUCLEOTIDE SEQUENCE [LARGE SCALE GENOMIC DNA]</scope>
    <source>
        <strain evidence="3">cv. Red5</strain>
    </source>
</reference>
<dbReference type="PANTHER" id="PTHR47723:SF19">
    <property type="entry name" value="POLYNUCLEOTIDYL TRANSFERASE, RIBONUCLEASE H-LIKE SUPERFAMILY PROTEIN"/>
    <property type="match status" value="1"/>
</dbReference>
<dbReference type="Gene3D" id="3.30.420.10">
    <property type="entry name" value="Ribonuclease H-like superfamily/Ribonuclease H"/>
    <property type="match status" value="2"/>
</dbReference>
<dbReference type="EMBL" id="NKQK01000002">
    <property type="protein sequence ID" value="PSS34371.1"/>
    <property type="molecule type" value="Genomic_DNA"/>
</dbReference>
<organism evidence="2 3">
    <name type="scientific">Actinidia chinensis var. chinensis</name>
    <name type="common">Chinese soft-hair kiwi</name>
    <dbReference type="NCBI Taxonomy" id="1590841"/>
    <lineage>
        <taxon>Eukaryota</taxon>
        <taxon>Viridiplantae</taxon>
        <taxon>Streptophyta</taxon>
        <taxon>Embryophyta</taxon>
        <taxon>Tracheophyta</taxon>
        <taxon>Spermatophyta</taxon>
        <taxon>Magnoliopsida</taxon>
        <taxon>eudicotyledons</taxon>
        <taxon>Gunneridae</taxon>
        <taxon>Pentapetalae</taxon>
        <taxon>asterids</taxon>
        <taxon>Ericales</taxon>
        <taxon>Actinidiaceae</taxon>
        <taxon>Actinidia</taxon>
    </lineage>
</organism>
<comment type="caution">
    <text evidence="2">The sequence shown here is derived from an EMBL/GenBank/DDBJ whole genome shotgun (WGS) entry which is preliminary data.</text>
</comment>
<protein>
    <submittedName>
        <fullName evidence="2">Ribonuclease H protein</fullName>
    </submittedName>
</protein>
<dbReference type="AlphaFoldDB" id="A0A2R6RWG9"/>
<proteinExistence type="predicted"/>
<dbReference type="InParanoid" id="A0A2R6RWG9"/>
<feature type="domain" description="RNase H type-1" evidence="1">
    <location>
        <begin position="295"/>
        <end position="425"/>
    </location>
</feature>
<dbReference type="GO" id="GO:0004523">
    <property type="term" value="F:RNA-DNA hybrid ribonuclease activity"/>
    <property type="evidence" value="ECO:0007669"/>
    <property type="project" value="InterPro"/>
</dbReference>
<dbReference type="Proteomes" id="UP000241394">
    <property type="component" value="Chromosome LG2"/>
</dbReference>
<dbReference type="InterPro" id="IPR036397">
    <property type="entry name" value="RNaseH_sf"/>
</dbReference>
<dbReference type="Pfam" id="PF13456">
    <property type="entry name" value="RVT_3"/>
    <property type="match status" value="2"/>
</dbReference>
<name>A0A2R6RWG9_ACTCC</name>